<comment type="caution">
    <text evidence="8">The sequence shown here is derived from an EMBL/GenBank/DDBJ whole genome shotgun (WGS) entry which is preliminary data.</text>
</comment>
<evidence type="ECO:0000256" key="7">
    <source>
        <dbReference type="SAM" id="Phobius"/>
    </source>
</evidence>
<evidence type="ECO:0000256" key="6">
    <source>
        <dbReference type="SAM" id="MobiDB-lite"/>
    </source>
</evidence>
<proteinExistence type="inferred from homology"/>
<dbReference type="PANTHER" id="PTHR14948">
    <property type="entry name" value="NG5"/>
    <property type="match status" value="1"/>
</dbReference>
<dbReference type="Pfam" id="PF04505">
    <property type="entry name" value="CD225"/>
    <property type="match status" value="1"/>
</dbReference>
<keyword evidence="9" id="KW-1185">Reference proteome</keyword>
<name>A0AA88S7N3_TACVA</name>
<dbReference type="Proteomes" id="UP001187315">
    <property type="component" value="Unassembled WGS sequence"/>
</dbReference>
<keyword evidence="5 7" id="KW-0472">Membrane</keyword>
<dbReference type="InterPro" id="IPR051423">
    <property type="entry name" value="CD225/Dispanin"/>
</dbReference>
<sequence>MALNTDTNQPTTDLSVGQEEEQQHTEQLTTQQPDERSDQIPITSQPVKTEHQDPPTDSESAPAPESSVQLNGLARDHLSVIDEKMEISNGVCPNAVDASPPTSSRSSPPRHHNFKAGHVHANGHARLGSRSGSVSHVGSPRPSLSRQPSALTESVGEDTKPNDYLFLAILACFCPLWPINIVGLTFSVMSRYSLQQGNVDGARRLGRNAKILSIVSLLGGILIITAAIFINWGLILKS</sequence>
<evidence type="ECO:0008006" key="10">
    <source>
        <dbReference type="Google" id="ProtNLM"/>
    </source>
</evidence>
<evidence type="ECO:0000256" key="4">
    <source>
        <dbReference type="ARBA" id="ARBA00022989"/>
    </source>
</evidence>
<keyword evidence="4 7" id="KW-1133">Transmembrane helix</keyword>
<feature type="compositionally biased region" description="Basic residues" evidence="6">
    <location>
        <begin position="108"/>
        <end position="123"/>
    </location>
</feature>
<organism evidence="8 9">
    <name type="scientific">Tachysurus vachellii</name>
    <name type="common">Darkbarbel catfish</name>
    <name type="synonym">Pelteobagrus vachellii</name>
    <dbReference type="NCBI Taxonomy" id="175792"/>
    <lineage>
        <taxon>Eukaryota</taxon>
        <taxon>Metazoa</taxon>
        <taxon>Chordata</taxon>
        <taxon>Craniata</taxon>
        <taxon>Vertebrata</taxon>
        <taxon>Euteleostomi</taxon>
        <taxon>Actinopterygii</taxon>
        <taxon>Neopterygii</taxon>
        <taxon>Teleostei</taxon>
        <taxon>Ostariophysi</taxon>
        <taxon>Siluriformes</taxon>
        <taxon>Bagridae</taxon>
        <taxon>Tachysurus</taxon>
    </lineage>
</organism>
<evidence type="ECO:0000313" key="8">
    <source>
        <dbReference type="EMBL" id="KAK2829463.1"/>
    </source>
</evidence>
<evidence type="ECO:0000256" key="3">
    <source>
        <dbReference type="ARBA" id="ARBA00022692"/>
    </source>
</evidence>
<comment type="similarity">
    <text evidence="2">Belongs to the CD225/Dispanin family.</text>
</comment>
<keyword evidence="3 7" id="KW-0812">Transmembrane</keyword>
<evidence type="ECO:0000256" key="2">
    <source>
        <dbReference type="ARBA" id="ARBA00006843"/>
    </source>
</evidence>
<dbReference type="InterPro" id="IPR007593">
    <property type="entry name" value="CD225/Dispanin_fam"/>
</dbReference>
<dbReference type="PANTHER" id="PTHR14948:SF20">
    <property type="entry name" value="PROLINE-RICH TRANSMEMBRANE PROTEIN 2"/>
    <property type="match status" value="1"/>
</dbReference>
<evidence type="ECO:0000313" key="9">
    <source>
        <dbReference type="Proteomes" id="UP001187315"/>
    </source>
</evidence>
<comment type="subcellular location">
    <subcellularLocation>
        <location evidence="1">Membrane</location>
    </subcellularLocation>
</comment>
<protein>
    <recommendedName>
        <fullName evidence="10">Proline-rich transmembrane protein 2</fullName>
    </recommendedName>
</protein>
<evidence type="ECO:0000256" key="5">
    <source>
        <dbReference type="ARBA" id="ARBA00023136"/>
    </source>
</evidence>
<feature type="compositionally biased region" description="Low complexity" evidence="6">
    <location>
        <begin position="129"/>
        <end position="143"/>
    </location>
</feature>
<evidence type="ECO:0000256" key="1">
    <source>
        <dbReference type="ARBA" id="ARBA00004370"/>
    </source>
</evidence>
<dbReference type="GO" id="GO:0016020">
    <property type="term" value="C:membrane"/>
    <property type="evidence" value="ECO:0007669"/>
    <property type="project" value="UniProtKB-SubCell"/>
</dbReference>
<feature type="transmembrane region" description="Helical" evidence="7">
    <location>
        <begin position="211"/>
        <end position="235"/>
    </location>
</feature>
<dbReference type="AlphaFoldDB" id="A0AA88S7N3"/>
<gene>
    <name evidence="8" type="ORF">Q7C36_017453</name>
</gene>
<feature type="region of interest" description="Disordered" evidence="6">
    <location>
        <begin position="1"/>
        <end position="69"/>
    </location>
</feature>
<accession>A0AA88S7N3</accession>
<feature type="region of interest" description="Disordered" evidence="6">
    <location>
        <begin position="91"/>
        <end position="157"/>
    </location>
</feature>
<dbReference type="EMBL" id="JAVHJS010000018">
    <property type="protein sequence ID" value="KAK2829463.1"/>
    <property type="molecule type" value="Genomic_DNA"/>
</dbReference>
<feature type="transmembrane region" description="Helical" evidence="7">
    <location>
        <begin position="164"/>
        <end position="190"/>
    </location>
</feature>
<feature type="compositionally biased region" description="Polar residues" evidence="6">
    <location>
        <begin position="1"/>
        <end position="15"/>
    </location>
</feature>
<reference evidence="8" key="1">
    <citation type="submission" date="2023-08" db="EMBL/GenBank/DDBJ databases">
        <title>Pelteobagrus vachellii genome.</title>
        <authorList>
            <person name="Liu H."/>
        </authorList>
    </citation>
    <scope>NUCLEOTIDE SEQUENCE</scope>
    <source>
        <strain evidence="8">PRFRI_2022a</strain>
        <tissue evidence="8">Muscle</tissue>
    </source>
</reference>